<dbReference type="AlphaFoldDB" id="S7VVZ7"/>
<dbReference type="GO" id="GO:0003677">
    <property type="term" value="F:DNA binding"/>
    <property type="evidence" value="ECO:0007669"/>
    <property type="project" value="UniProtKB-KW"/>
</dbReference>
<dbReference type="PANTHER" id="PTHR43133:SF8">
    <property type="entry name" value="RNA POLYMERASE SIGMA FACTOR HI_1459-RELATED"/>
    <property type="match status" value="1"/>
</dbReference>
<dbReference type="InterPro" id="IPR013325">
    <property type="entry name" value="RNA_pol_sigma_r2"/>
</dbReference>
<keyword evidence="3" id="KW-0731">Sigma factor</keyword>
<dbReference type="PATRIC" id="fig|641526.4.peg.1601"/>
<evidence type="ECO:0000256" key="2">
    <source>
        <dbReference type="ARBA" id="ARBA00023015"/>
    </source>
</evidence>
<dbReference type="SUPFAM" id="SSF88946">
    <property type="entry name" value="Sigma2 domain of RNA polymerase sigma factors"/>
    <property type="match status" value="1"/>
</dbReference>
<evidence type="ECO:0000313" key="9">
    <source>
        <dbReference type="Proteomes" id="UP000014962"/>
    </source>
</evidence>
<gene>
    <name evidence="8" type="ORF">ADIWIN_1612</name>
</gene>
<name>S7VVZ7_9FLAO</name>
<dbReference type="InterPro" id="IPR013249">
    <property type="entry name" value="RNA_pol_sigma70_r4_t2"/>
</dbReference>
<dbReference type="GO" id="GO:0016987">
    <property type="term" value="F:sigma factor activity"/>
    <property type="evidence" value="ECO:0007669"/>
    <property type="project" value="UniProtKB-KW"/>
</dbReference>
<evidence type="ECO:0000256" key="1">
    <source>
        <dbReference type="ARBA" id="ARBA00010641"/>
    </source>
</evidence>
<feature type="domain" description="RNA polymerase sigma-70 region 2" evidence="6">
    <location>
        <begin position="24"/>
        <end position="90"/>
    </location>
</feature>
<dbReference type="Pfam" id="PF08281">
    <property type="entry name" value="Sigma70_r4_2"/>
    <property type="match status" value="1"/>
</dbReference>
<dbReference type="Gene3D" id="1.10.10.10">
    <property type="entry name" value="Winged helix-like DNA-binding domain superfamily/Winged helix DNA-binding domain"/>
    <property type="match status" value="1"/>
</dbReference>
<dbReference type="Gene3D" id="1.10.1740.10">
    <property type="match status" value="1"/>
</dbReference>
<dbReference type="eggNOG" id="COG1595">
    <property type="taxonomic scope" value="Bacteria"/>
</dbReference>
<dbReference type="InterPro" id="IPR013324">
    <property type="entry name" value="RNA_pol_sigma_r3/r4-like"/>
</dbReference>
<dbReference type="InterPro" id="IPR039425">
    <property type="entry name" value="RNA_pol_sigma-70-like"/>
</dbReference>
<sequence length="184" mass="21634">MKANNNRLYQPTKKVMKQADFVSLVMPFKDKVFRLAKRLLVSREEAEDATQEILLKLWKNNKKIGDYKNVEAFSMTMTKNFCLDRLKSKQASNLKIVHSNYTDNNSSLQHQVEAKDSVDWVSKIMEDLPEQQKIIVQLRDIEEYDYEEIAKMLDMNETAIRVNLSRARKTIREKLTNTHQHGIK</sequence>
<dbReference type="Proteomes" id="UP000014962">
    <property type="component" value="Unassembled WGS sequence"/>
</dbReference>
<evidence type="ECO:0000256" key="5">
    <source>
        <dbReference type="ARBA" id="ARBA00023163"/>
    </source>
</evidence>
<evidence type="ECO:0000313" key="8">
    <source>
        <dbReference type="EMBL" id="EPR73582.1"/>
    </source>
</evidence>
<protein>
    <submittedName>
        <fullName evidence="8">RNA polymerase ECF-type sigma factor</fullName>
    </submittedName>
</protein>
<keyword evidence="5" id="KW-0804">Transcription</keyword>
<dbReference type="InterPro" id="IPR014284">
    <property type="entry name" value="RNA_pol_sigma-70_dom"/>
</dbReference>
<dbReference type="EMBL" id="ATMR01000091">
    <property type="protein sequence ID" value="EPR73582.1"/>
    <property type="molecule type" value="Genomic_DNA"/>
</dbReference>
<evidence type="ECO:0000259" key="7">
    <source>
        <dbReference type="Pfam" id="PF08281"/>
    </source>
</evidence>
<organism evidence="8 9">
    <name type="scientific">Winogradskyella psychrotolerans RS-3</name>
    <dbReference type="NCBI Taxonomy" id="641526"/>
    <lineage>
        <taxon>Bacteria</taxon>
        <taxon>Pseudomonadati</taxon>
        <taxon>Bacteroidota</taxon>
        <taxon>Flavobacteriia</taxon>
        <taxon>Flavobacteriales</taxon>
        <taxon>Flavobacteriaceae</taxon>
        <taxon>Winogradskyella</taxon>
    </lineage>
</organism>
<comment type="similarity">
    <text evidence="1">Belongs to the sigma-70 factor family. ECF subfamily.</text>
</comment>
<proteinExistence type="inferred from homology"/>
<dbReference type="SUPFAM" id="SSF88659">
    <property type="entry name" value="Sigma3 and sigma4 domains of RNA polymerase sigma factors"/>
    <property type="match status" value="1"/>
</dbReference>
<dbReference type="Pfam" id="PF04542">
    <property type="entry name" value="Sigma70_r2"/>
    <property type="match status" value="1"/>
</dbReference>
<dbReference type="InterPro" id="IPR036388">
    <property type="entry name" value="WH-like_DNA-bd_sf"/>
</dbReference>
<dbReference type="GO" id="GO:0006352">
    <property type="term" value="P:DNA-templated transcription initiation"/>
    <property type="evidence" value="ECO:0007669"/>
    <property type="project" value="InterPro"/>
</dbReference>
<accession>S7VVZ7</accession>
<comment type="caution">
    <text evidence="8">The sequence shown here is derived from an EMBL/GenBank/DDBJ whole genome shotgun (WGS) entry which is preliminary data.</text>
</comment>
<evidence type="ECO:0000259" key="6">
    <source>
        <dbReference type="Pfam" id="PF04542"/>
    </source>
</evidence>
<dbReference type="STRING" id="641526.ADIWIN_1612"/>
<reference evidence="8 9" key="1">
    <citation type="journal article" date="2013" name="Genome Announc.">
        <title>Draft Genome Sequence of Winogradskyella psychrotolerans RS-3T, Isolated from the Marine Transect of Kongsfjorden, Ny-Alesund, Svalbard, Arctic Ocean.</title>
        <authorList>
            <person name="Kumar Pinnaka A."/>
            <person name="Ara S."/>
            <person name="Singh A."/>
            <person name="Shivaji S."/>
        </authorList>
    </citation>
    <scope>NUCLEOTIDE SEQUENCE [LARGE SCALE GENOMIC DNA]</scope>
    <source>
        <strain evidence="8 9">RS-3</strain>
    </source>
</reference>
<evidence type="ECO:0000256" key="3">
    <source>
        <dbReference type="ARBA" id="ARBA00023082"/>
    </source>
</evidence>
<keyword evidence="9" id="KW-1185">Reference proteome</keyword>
<dbReference type="PANTHER" id="PTHR43133">
    <property type="entry name" value="RNA POLYMERASE ECF-TYPE SIGMA FACTO"/>
    <property type="match status" value="1"/>
</dbReference>
<dbReference type="CDD" id="cd06171">
    <property type="entry name" value="Sigma70_r4"/>
    <property type="match status" value="1"/>
</dbReference>
<keyword evidence="4" id="KW-0238">DNA-binding</keyword>
<dbReference type="InterPro" id="IPR007627">
    <property type="entry name" value="RNA_pol_sigma70_r2"/>
</dbReference>
<feature type="domain" description="RNA polymerase sigma factor 70 region 4 type 2" evidence="7">
    <location>
        <begin position="121"/>
        <end position="170"/>
    </location>
</feature>
<keyword evidence="2" id="KW-0805">Transcription regulation</keyword>
<dbReference type="NCBIfam" id="TIGR02937">
    <property type="entry name" value="sigma70-ECF"/>
    <property type="match status" value="1"/>
</dbReference>
<evidence type="ECO:0000256" key="4">
    <source>
        <dbReference type="ARBA" id="ARBA00023125"/>
    </source>
</evidence>